<evidence type="ECO:0000259" key="7">
    <source>
        <dbReference type="SMART" id="SM01073"/>
    </source>
</evidence>
<evidence type="ECO:0000256" key="4">
    <source>
        <dbReference type="ARBA" id="ARBA00022840"/>
    </source>
</evidence>
<dbReference type="Pfam" id="PF02359">
    <property type="entry name" value="CDC48_N"/>
    <property type="match status" value="1"/>
</dbReference>
<dbReference type="Gene3D" id="1.10.8.60">
    <property type="match status" value="2"/>
</dbReference>
<dbReference type="PATRIC" id="fig|940295.4.peg.1315"/>
<feature type="domain" description="CDC48 N-terminal subdomain" evidence="7">
    <location>
        <begin position="42"/>
        <end position="127"/>
    </location>
</feature>
<dbReference type="SMART" id="SM01073">
    <property type="entry name" value="CDC48_N"/>
    <property type="match status" value="1"/>
</dbReference>
<dbReference type="InterPro" id="IPR009010">
    <property type="entry name" value="Asp_de-COase-like_dom_sf"/>
</dbReference>
<dbReference type="GO" id="GO:0016887">
    <property type="term" value="F:ATP hydrolysis activity"/>
    <property type="evidence" value="ECO:0007669"/>
    <property type="project" value="InterPro"/>
</dbReference>
<evidence type="ECO:0000313" key="9">
    <source>
        <dbReference type="Proteomes" id="UP000060778"/>
    </source>
</evidence>
<dbReference type="InterPro" id="IPR027417">
    <property type="entry name" value="P-loop_NTPase"/>
</dbReference>
<name>A0A0U3FJC8_9CREN</name>
<feature type="domain" description="AAA+ ATPase" evidence="5">
    <location>
        <begin position="250"/>
        <end position="386"/>
    </location>
</feature>
<dbReference type="FunFam" id="1.10.8.60:FF:000057">
    <property type="entry name" value="AAA family ATPase, CDC48 subfamily"/>
    <property type="match status" value="1"/>
</dbReference>
<dbReference type="NCBIfam" id="TIGR01243">
    <property type="entry name" value="CDC48"/>
    <property type="match status" value="1"/>
</dbReference>
<keyword evidence="2" id="KW-0677">Repeat</keyword>
<dbReference type="KEGG" id="iis:EYM_06770"/>
<dbReference type="SMART" id="SM00382">
    <property type="entry name" value="AAA"/>
    <property type="match status" value="2"/>
</dbReference>
<dbReference type="InterPro" id="IPR029067">
    <property type="entry name" value="CDC48_domain_2-like_sf"/>
</dbReference>
<dbReference type="Gene3D" id="2.40.40.20">
    <property type="match status" value="1"/>
</dbReference>
<comment type="similarity">
    <text evidence="1">Belongs to the AAA ATPase family. CDC48 subfamily.</text>
</comment>
<evidence type="ECO:0000259" key="5">
    <source>
        <dbReference type="SMART" id="SM00382"/>
    </source>
</evidence>
<sequence length="757" mass="85200">MERANLVSSFTGFICNLRLGTPFIRLSLDAKYGIVMAEKELRLRVAEAKQRDVGRKIARISRHNMRELDLVTGDFVEVEGPKGSVVLQVWPAYPQDEGKNIIRIDGITRQQIGVSIGDFVTVRKVKVDEATKVVLAPTEPLEFGPDFEQYVKRILLGKPLVRGEKVYIPFFGSTLELLVVSTQPSTRVYVTENTEISISKKPVKEEALKGVPKVTWEDIGDLEEAKERLREIVELPMKHPEVFRHLGIEPPKGVLLYGPPGTGKTMLAKALANEIGAYFIAINGPEIMSKYYGESEQRLREIFEEARKNAPSIIFIDEIDAIAPKREEVTGEVEKRVVAQLLTLMDGLQERGRVVVIGATNRPNAIDPALRRPGRFDREIEIPPPDKRARKAILEVHTRNVPLAEDVDLDKIAEMTHGYTGADLAALVKEAAMNALRRFFKEKGIDLTKVEKIPTTELENLKVTFRDFLNAMKVIQPTLMREVYIEVPEVRWEDIGGLEEVKQQLKEAVVWPLKHPEFFTEMGIEPPKGILLFGPPGTGKTMLAKAAATESQANFIAVRGPEILSKWVGESEKAIREIFRKARQAAPTIIFFDEIDSIAVRRGRDVSGVLDRIVNQILTEMDGIEPLQRVTVIAATNRPDLLDPALLRPGRFDRLIYVPPPDKKARLEIFKVHTRRMPLADDVDLEKLAEITEGYTGADIEAVCREAALTALRENMKPVPVTMRHFEKALKAIPPSLSKEDIERYEKLAKEIKRMVV</sequence>
<proteinExistence type="inferred from homology"/>
<dbReference type="PROSITE" id="PS00674">
    <property type="entry name" value="AAA"/>
    <property type="match status" value="2"/>
</dbReference>
<dbReference type="FunFam" id="1.10.8.60:FF:000038">
    <property type="entry name" value="spermatogenesis-associated protein 5-like protein 1"/>
    <property type="match status" value="1"/>
</dbReference>
<dbReference type="InterPro" id="IPR003959">
    <property type="entry name" value="ATPase_AAA_core"/>
</dbReference>
<dbReference type="InterPro" id="IPR050168">
    <property type="entry name" value="AAA_ATPase_domain"/>
</dbReference>
<feature type="domain" description="CDC48" evidence="6">
    <location>
        <begin position="142"/>
        <end position="205"/>
    </location>
</feature>
<gene>
    <name evidence="8" type="ORF">EYM_06770</name>
</gene>
<dbReference type="SMART" id="SM01072">
    <property type="entry name" value="CDC48_2"/>
    <property type="match status" value="1"/>
</dbReference>
<dbReference type="EMBL" id="CP006867">
    <property type="protein sequence ID" value="ALU11974.1"/>
    <property type="molecule type" value="Genomic_DNA"/>
</dbReference>
<dbReference type="InterPro" id="IPR041569">
    <property type="entry name" value="AAA_lid_3"/>
</dbReference>
<dbReference type="InterPro" id="IPR003593">
    <property type="entry name" value="AAA+_ATPase"/>
</dbReference>
<dbReference type="SUPFAM" id="SSF50692">
    <property type="entry name" value="ADC-like"/>
    <property type="match status" value="1"/>
</dbReference>
<dbReference type="FunFam" id="3.10.330.10:FF:000008">
    <property type="entry name" value="AAA family ATPase, CDC48 subfamily"/>
    <property type="match status" value="1"/>
</dbReference>
<dbReference type="GO" id="GO:0005524">
    <property type="term" value="F:ATP binding"/>
    <property type="evidence" value="ECO:0007669"/>
    <property type="project" value="UniProtKB-KW"/>
</dbReference>
<dbReference type="InterPro" id="IPR004201">
    <property type="entry name" value="Cdc48_dom2"/>
</dbReference>
<dbReference type="Gene3D" id="3.10.330.10">
    <property type="match status" value="1"/>
</dbReference>
<dbReference type="SUPFAM" id="SSF54585">
    <property type="entry name" value="Cdc48 domain 2-like"/>
    <property type="match status" value="1"/>
</dbReference>
<keyword evidence="3" id="KW-0547">Nucleotide-binding</keyword>
<evidence type="ECO:0000256" key="3">
    <source>
        <dbReference type="ARBA" id="ARBA00022741"/>
    </source>
</evidence>
<reference evidence="8 9" key="1">
    <citation type="submission" date="2013-11" db="EMBL/GenBank/DDBJ databases">
        <title>Comparative genomics of Ignicoccus.</title>
        <authorList>
            <person name="Podar M."/>
        </authorList>
    </citation>
    <scope>NUCLEOTIDE SEQUENCE [LARGE SCALE GENOMIC DNA]</scope>
    <source>
        <strain evidence="8 9">DSM 13165</strain>
    </source>
</reference>
<dbReference type="FunFam" id="3.40.50.300:FF:000012">
    <property type="entry name" value="Transitional endoplasmic reticulum ATPase"/>
    <property type="match status" value="1"/>
</dbReference>
<keyword evidence="4" id="KW-0067">ATP-binding</keyword>
<dbReference type="Gene3D" id="3.40.50.300">
    <property type="entry name" value="P-loop containing nucleotide triphosphate hydrolases"/>
    <property type="match status" value="2"/>
</dbReference>
<dbReference type="Proteomes" id="UP000060778">
    <property type="component" value="Chromosome"/>
</dbReference>
<evidence type="ECO:0000256" key="1">
    <source>
        <dbReference type="ARBA" id="ARBA00009833"/>
    </source>
</evidence>
<dbReference type="InterPro" id="IPR003960">
    <property type="entry name" value="ATPase_AAA_CS"/>
</dbReference>
<organism evidence="8 9">
    <name type="scientific">Ignicoccus islandicus DSM 13165</name>
    <dbReference type="NCBI Taxonomy" id="940295"/>
    <lineage>
        <taxon>Archaea</taxon>
        <taxon>Thermoproteota</taxon>
        <taxon>Thermoprotei</taxon>
        <taxon>Desulfurococcales</taxon>
        <taxon>Desulfurococcaceae</taxon>
        <taxon>Ignicoccus</taxon>
    </lineage>
</organism>
<dbReference type="SUPFAM" id="SSF52540">
    <property type="entry name" value="P-loop containing nucleoside triphosphate hydrolases"/>
    <property type="match status" value="2"/>
</dbReference>
<feature type="domain" description="AAA+ ATPase" evidence="5">
    <location>
        <begin position="526"/>
        <end position="662"/>
    </location>
</feature>
<dbReference type="Pfam" id="PF02933">
    <property type="entry name" value="CDC48_2"/>
    <property type="match status" value="1"/>
</dbReference>
<dbReference type="FunFam" id="2.40.40.20:FF:000007">
    <property type="entry name" value="AAA family ATPase"/>
    <property type="match status" value="1"/>
</dbReference>
<dbReference type="AlphaFoldDB" id="A0A0U3FJC8"/>
<dbReference type="CDD" id="cd19511">
    <property type="entry name" value="RecA-like_CDC48_r2-like"/>
    <property type="match status" value="1"/>
</dbReference>
<dbReference type="STRING" id="940295.EYM_06770"/>
<protein>
    <submittedName>
        <fullName evidence="8">ATPase AAA</fullName>
    </submittedName>
</protein>
<evidence type="ECO:0000256" key="2">
    <source>
        <dbReference type="ARBA" id="ARBA00022737"/>
    </source>
</evidence>
<dbReference type="Pfam" id="PF00004">
    <property type="entry name" value="AAA"/>
    <property type="match status" value="2"/>
</dbReference>
<evidence type="ECO:0000259" key="6">
    <source>
        <dbReference type="SMART" id="SM01072"/>
    </source>
</evidence>
<dbReference type="Pfam" id="PF17862">
    <property type="entry name" value="AAA_lid_3"/>
    <property type="match status" value="2"/>
</dbReference>
<evidence type="ECO:0000313" key="8">
    <source>
        <dbReference type="EMBL" id="ALU11974.1"/>
    </source>
</evidence>
<dbReference type="InterPro" id="IPR003338">
    <property type="entry name" value="CDC4_N-term_subdom"/>
</dbReference>
<dbReference type="PANTHER" id="PTHR23077:SF199">
    <property type="entry name" value="AAA FAMILY ATPASE"/>
    <property type="match status" value="1"/>
</dbReference>
<dbReference type="FunFam" id="3.40.50.300:FF:000018">
    <property type="entry name" value="Cell division control 48"/>
    <property type="match status" value="1"/>
</dbReference>
<dbReference type="PANTHER" id="PTHR23077">
    <property type="entry name" value="AAA-FAMILY ATPASE"/>
    <property type="match status" value="1"/>
</dbReference>
<keyword evidence="9" id="KW-1185">Reference proteome</keyword>
<dbReference type="InterPro" id="IPR005938">
    <property type="entry name" value="AAA_ATPase_CDC48"/>
</dbReference>
<accession>A0A0U3FJC8</accession>